<feature type="compositionally biased region" description="Low complexity" evidence="1">
    <location>
        <begin position="310"/>
        <end position="322"/>
    </location>
</feature>
<comment type="caution">
    <text evidence="2">The sequence shown here is derived from an EMBL/GenBank/DDBJ whole genome shotgun (WGS) entry which is preliminary data.</text>
</comment>
<feature type="region of interest" description="Disordered" evidence="1">
    <location>
        <begin position="101"/>
        <end position="127"/>
    </location>
</feature>
<dbReference type="EMBL" id="MU157859">
    <property type="protein sequence ID" value="KAF9527623.1"/>
    <property type="molecule type" value="Genomic_DNA"/>
</dbReference>
<feature type="region of interest" description="Disordered" evidence="1">
    <location>
        <begin position="387"/>
        <end position="508"/>
    </location>
</feature>
<evidence type="ECO:0000313" key="2">
    <source>
        <dbReference type="EMBL" id="KAF9527623.1"/>
    </source>
</evidence>
<feature type="region of interest" description="Disordered" evidence="1">
    <location>
        <begin position="1"/>
        <end position="42"/>
    </location>
</feature>
<proteinExistence type="predicted"/>
<dbReference type="AlphaFoldDB" id="A0A9P6EEW8"/>
<evidence type="ECO:0000256" key="1">
    <source>
        <dbReference type="SAM" id="MobiDB-lite"/>
    </source>
</evidence>
<sequence length="508" mass="56458">MNPDSRAPSSRPFGSRLGRPPMTRSRRNTFSASHSPLDPFRSHNLNVLSQQDEGNNGNRTPHIEGLPDCRCIACHLKTQVFPRRQDGRIVLPAPWLLTPQQVSSSGLSPPKISTPQPRGFSEGQTHVPNVREPRTSVLDTTSGCDEQGYTRRSGHVASDINTDRGEGSSLIVQQLSGPGVAPLEPLVKTSLIPDEIHQGVQPSSSSSRVIRPDRRLHRSDRAKSLRIFRPYEKPTELNSNPSPPEHWLGPGHPDSPIMLLPPYPSRQEFLARRDDFRSDPYENIQSEQFPQLLEPAGQFGYNSGDISGTSSSNPNIPPQSQIANRHHSGIGASSFVPQSRPPWDDHQIGDRDQTISSEHRLVHSLHSGHPAPQRTHNLQISEEPQVYRFSSHSHNPQPSASEPVTLTDPTHFNSASRPHSPTLSFSQAGPAGTSFSWQAGGDELGPVRFQEPVVPEDLSGSPDRQREQLAIKWDSERKRRQGYFAQSAEGEEKSNFRHYNKSKIDFDN</sequence>
<keyword evidence="3" id="KW-1185">Reference proteome</keyword>
<feature type="compositionally biased region" description="Basic and acidic residues" evidence="1">
    <location>
        <begin position="463"/>
        <end position="477"/>
    </location>
</feature>
<name>A0A9P6EEW8_9AGAR</name>
<evidence type="ECO:0000313" key="3">
    <source>
        <dbReference type="Proteomes" id="UP000807306"/>
    </source>
</evidence>
<dbReference type="Proteomes" id="UP000807306">
    <property type="component" value="Unassembled WGS sequence"/>
</dbReference>
<reference evidence="2" key="1">
    <citation type="submission" date="2020-11" db="EMBL/GenBank/DDBJ databases">
        <authorList>
            <consortium name="DOE Joint Genome Institute"/>
            <person name="Ahrendt S."/>
            <person name="Riley R."/>
            <person name="Andreopoulos W."/>
            <person name="Labutti K."/>
            <person name="Pangilinan J."/>
            <person name="Ruiz-Duenas F.J."/>
            <person name="Barrasa J.M."/>
            <person name="Sanchez-Garcia M."/>
            <person name="Camarero S."/>
            <person name="Miyauchi S."/>
            <person name="Serrano A."/>
            <person name="Linde D."/>
            <person name="Babiker R."/>
            <person name="Drula E."/>
            <person name="Ayuso-Fernandez I."/>
            <person name="Pacheco R."/>
            <person name="Padilla G."/>
            <person name="Ferreira P."/>
            <person name="Barriuso J."/>
            <person name="Kellner H."/>
            <person name="Castanera R."/>
            <person name="Alfaro M."/>
            <person name="Ramirez L."/>
            <person name="Pisabarro A.G."/>
            <person name="Kuo A."/>
            <person name="Tritt A."/>
            <person name="Lipzen A."/>
            <person name="He G."/>
            <person name="Yan M."/>
            <person name="Ng V."/>
            <person name="Cullen D."/>
            <person name="Martin F."/>
            <person name="Rosso M.-N."/>
            <person name="Henrissat B."/>
            <person name="Hibbett D."/>
            <person name="Martinez A.T."/>
            <person name="Grigoriev I.V."/>
        </authorList>
    </citation>
    <scope>NUCLEOTIDE SEQUENCE</scope>
    <source>
        <strain evidence="2">CBS 506.95</strain>
    </source>
</reference>
<feature type="region of interest" description="Disordered" evidence="1">
    <location>
        <begin position="194"/>
        <end position="259"/>
    </location>
</feature>
<feature type="region of interest" description="Disordered" evidence="1">
    <location>
        <begin position="303"/>
        <end position="350"/>
    </location>
</feature>
<gene>
    <name evidence="2" type="ORF">CPB83DRAFT_855734</name>
</gene>
<dbReference type="OrthoDB" id="3066747at2759"/>
<feature type="compositionally biased region" description="Polar residues" evidence="1">
    <location>
        <begin position="387"/>
        <end position="437"/>
    </location>
</feature>
<accession>A0A9P6EEW8</accession>
<protein>
    <submittedName>
        <fullName evidence="2">Uncharacterized protein</fullName>
    </submittedName>
</protein>
<feature type="compositionally biased region" description="Basic and acidic residues" evidence="1">
    <location>
        <begin position="219"/>
        <end position="235"/>
    </location>
</feature>
<organism evidence="2 3">
    <name type="scientific">Crepidotus variabilis</name>
    <dbReference type="NCBI Taxonomy" id="179855"/>
    <lineage>
        <taxon>Eukaryota</taxon>
        <taxon>Fungi</taxon>
        <taxon>Dikarya</taxon>
        <taxon>Basidiomycota</taxon>
        <taxon>Agaricomycotina</taxon>
        <taxon>Agaricomycetes</taxon>
        <taxon>Agaricomycetidae</taxon>
        <taxon>Agaricales</taxon>
        <taxon>Agaricineae</taxon>
        <taxon>Crepidotaceae</taxon>
        <taxon>Crepidotus</taxon>
    </lineage>
</organism>